<dbReference type="Proteomes" id="UP000827092">
    <property type="component" value="Unassembled WGS sequence"/>
</dbReference>
<accession>A0AAV6U5F6</accession>
<evidence type="ECO:0000313" key="2">
    <source>
        <dbReference type="Proteomes" id="UP000827092"/>
    </source>
</evidence>
<reference evidence="1 2" key="1">
    <citation type="journal article" date="2022" name="Nat. Ecol. Evol.">
        <title>A masculinizing supergene underlies an exaggerated male reproductive morph in a spider.</title>
        <authorList>
            <person name="Hendrickx F."/>
            <person name="De Corte Z."/>
            <person name="Sonet G."/>
            <person name="Van Belleghem S.M."/>
            <person name="Kostlbacher S."/>
            <person name="Vangestel C."/>
        </authorList>
    </citation>
    <scope>NUCLEOTIDE SEQUENCE [LARGE SCALE GENOMIC DNA]</scope>
    <source>
        <strain evidence="1">W744_W776</strain>
    </source>
</reference>
<sequence length="190" mass="21683">MDWNKLNVFEVPVKEGTVCANENFRTESLKYIDPAYEVESEEDEVSVKNSVEFHVEEDFILKVYFVTIGWKKSEATSNLVIFESCFDSEAMGAVQAQDRVAKVNKIKPTKIVESNVCSDLGMPLKFRPPECCISLGSDSLIPYEKGCDLWGFGIMLLAYFPLVEVKTGENWHAQVYPVLFKVLQKRQHQK</sequence>
<dbReference type="EMBL" id="JAFNEN010000663">
    <property type="protein sequence ID" value="KAG8178850.1"/>
    <property type="molecule type" value="Genomic_DNA"/>
</dbReference>
<organism evidence="1 2">
    <name type="scientific">Oedothorax gibbosus</name>
    <dbReference type="NCBI Taxonomy" id="931172"/>
    <lineage>
        <taxon>Eukaryota</taxon>
        <taxon>Metazoa</taxon>
        <taxon>Ecdysozoa</taxon>
        <taxon>Arthropoda</taxon>
        <taxon>Chelicerata</taxon>
        <taxon>Arachnida</taxon>
        <taxon>Araneae</taxon>
        <taxon>Araneomorphae</taxon>
        <taxon>Entelegynae</taxon>
        <taxon>Araneoidea</taxon>
        <taxon>Linyphiidae</taxon>
        <taxon>Erigoninae</taxon>
        <taxon>Oedothorax</taxon>
    </lineage>
</organism>
<dbReference type="AlphaFoldDB" id="A0AAV6U5F6"/>
<protein>
    <recommendedName>
        <fullName evidence="3">Protein kinase domain-containing protein</fullName>
    </recommendedName>
</protein>
<evidence type="ECO:0008006" key="3">
    <source>
        <dbReference type="Google" id="ProtNLM"/>
    </source>
</evidence>
<keyword evidence="2" id="KW-1185">Reference proteome</keyword>
<gene>
    <name evidence="1" type="ORF">JTE90_017625</name>
</gene>
<name>A0AAV6U5F6_9ARAC</name>
<comment type="caution">
    <text evidence="1">The sequence shown here is derived from an EMBL/GenBank/DDBJ whole genome shotgun (WGS) entry which is preliminary data.</text>
</comment>
<evidence type="ECO:0000313" key="1">
    <source>
        <dbReference type="EMBL" id="KAG8178850.1"/>
    </source>
</evidence>
<proteinExistence type="predicted"/>